<dbReference type="InterPro" id="IPR005084">
    <property type="entry name" value="CBM6"/>
</dbReference>
<dbReference type="AlphaFoldDB" id="A0A938WNT8"/>
<dbReference type="EMBL" id="JACJJL010000010">
    <property type="protein sequence ID" value="MBM6661559.1"/>
    <property type="molecule type" value="Genomic_DNA"/>
</dbReference>
<proteinExistence type="predicted"/>
<keyword evidence="3" id="KW-1185">Reference proteome</keyword>
<dbReference type="Pfam" id="PF08306">
    <property type="entry name" value="Glyco_hydro_98M"/>
    <property type="match status" value="1"/>
</dbReference>
<dbReference type="Pfam" id="PF08307">
    <property type="entry name" value="Glyco_hydro_98C"/>
    <property type="match status" value="1"/>
</dbReference>
<dbReference type="Gene3D" id="3.20.20.80">
    <property type="entry name" value="Glycosidases"/>
    <property type="match status" value="1"/>
</dbReference>
<dbReference type="InterPro" id="IPR011071">
    <property type="entry name" value="Lyase_8-like_C"/>
</dbReference>
<dbReference type="Proteomes" id="UP000764045">
    <property type="component" value="Unassembled WGS sequence"/>
</dbReference>
<protein>
    <submittedName>
        <fullName evidence="2">Glycosyl hydrolase family 98</fullName>
    </submittedName>
</protein>
<feature type="domain" description="CBM6" evidence="1">
    <location>
        <begin position="801"/>
        <end position="932"/>
    </location>
</feature>
<dbReference type="RefSeq" id="WP_205109162.1">
    <property type="nucleotide sequence ID" value="NZ_JACJJL010000010.1"/>
</dbReference>
<keyword evidence="2" id="KW-0378">Hydrolase</keyword>
<dbReference type="GO" id="GO:0030246">
    <property type="term" value="F:carbohydrate binding"/>
    <property type="evidence" value="ECO:0007669"/>
    <property type="project" value="InterPro"/>
</dbReference>
<dbReference type="GO" id="GO:0005975">
    <property type="term" value="P:carbohydrate metabolic process"/>
    <property type="evidence" value="ECO:0007669"/>
    <property type="project" value="InterPro"/>
</dbReference>
<gene>
    <name evidence="2" type="ORF">H6B30_07305</name>
</gene>
<sequence length="934" mass="104381">MKNSIHVMMTMMAEICLWAMPGCSDEDLTAGGTGGGIEQATANINSNTAALRTLIVAKSEGKAVKSCTQTSASSYQVELDDGTSLSILTHIDALGAQDKPCYTPMVSAIEGDGTYHWCIDGSPITMADGNKLAVSSDVTPEIGVDHNGYWTVRCGGDIRQLGHKAGPGTVKSLFGGIDMSDKRHVTFLLRGETPSLTLDMADGKDNPGMGPTYALRRPISPDHPAWLIHIDVWNTPDPQAIIDLIPQDIRPYVIFNLSLSVSHDETTGRWNRVEYGYETVKSWLRTCAENDVWAMVQPSSGGFCHFPDYSSYEEIKSDKSVFKEFYRDFPNFVGFNYCEQFWGFDDKFSVSYGQRLRHWANLMRLSNEYGGYLVISYCGSGEYSSGTTPTAMLKKDPELADACRQHPENLIVCEKFTSTAGFFDIESATLGTWLSGYAGQYGMRFDVCGWPDDKVWNGDAGYQTQAGAIAMMEHTMLTGQTVYDGPELIWTEDFKEVKEKSTGEGFMKRSWERFPQFENISMDIYRKIIDGTIRIMSRKEVIDRTKLIVINDITPKNQRLDPGYLTPRNLFEGLYRLDNDGNQEKNIIYFKKTGRYPTIPMAVDLADGLANTFKYQIKASAFNGGWDDIRLKQGKFNRIFPQEYTGELYAGRHENGWMVYNPLPGVRTAFIPFKYNTCEKMSLAFGKYTAAAIREYADRVDFYLTNYTTKGTQTTDVIEIHGSDKQPTMTYKNRVEGNPCTVSSEWKDGVFTITITHNGAVDLTINCSGNATGRETRFTRANVSQPPTPNANWGKAYAGPRQYETEYFEYKNVKKVYKNAVADGIRNYTALGYVNLGSADNAAIRNTMNIDEAGAYNIQVRYYSPTANVNTVAMYINNRRVAGLNFTRQAGSNATWQTVSVAASLQKGQNRIELKAEEAPAGDLYLDNITVEKQ</sequence>
<dbReference type="Gene3D" id="2.60.120.260">
    <property type="entry name" value="Galactose-binding domain-like"/>
    <property type="match status" value="1"/>
</dbReference>
<evidence type="ECO:0000313" key="3">
    <source>
        <dbReference type="Proteomes" id="UP000764045"/>
    </source>
</evidence>
<dbReference type="PROSITE" id="PS51175">
    <property type="entry name" value="CBM6"/>
    <property type="match status" value="1"/>
</dbReference>
<organism evidence="2 3">
    <name type="scientific">Marseilla massiliensis</name>
    <dbReference type="NCBI Taxonomy" id="1841864"/>
    <lineage>
        <taxon>Bacteria</taxon>
        <taxon>Pseudomonadati</taxon>
        <taxon>Bacteroidota</taxon>
        <taxon>Bacteroidia</taxon>
        <taxon>Bacteroidales</taxon>
        <taxon>Prevotellaceae</taxon>
        <taxon>Marseilla</taxon>
    </lineage>
</organism>
<dbReference type="GO" id="GO:0016787">
    <property type="term" value="F:hydrolase activity"/>
    <property type="evidence" value="ECO:0007669"/>
    <property type="project" value="UniProtKB-KW"/>
</dbReference>
<dbReference type="Gene3D" id="2.60.220.10">
    <property type="entry name" value="Polysaccharide lyase family 8-like, C-terminal"/>
    <property type="match status" value="1"/>
</dbReference>
<reference evidence="2 3" key="1">
    <citation type="journal article" date="2021" name="Sci. Rep.">
        <title>The distribution of antibiotic resistance genes in chicken gut microbiota commensals.</title>
        <authorList>
            <person name="Juricova H."/>
            <person name="Matiasovicova J."/>
            <person name="Kubasova T."/>
            <person name="Cejkova D."/>
            <person name="Rychlik I."/>
        </authorList>
    </citation>
    <scope>NUCLEOTIDE SEQUENCE [LARGE SCALE GENOMIC DNA]</scope>
    <source>
        <strain evidence="2 3">An819</strain>
    </source>
</reference>
<dbReference type="SUPFAM" id="SSF49785">
    <property type="entry name" value="Galactose-binding domain-like"/>
    <property type="match status" value="1"/>
</dbReference>
<dbReference type="InterPro" id="IPR008979">
    <property type="entry name" value="Galactose-bd-like_sf"/>
</dbReference>
<dbReference type="InterPro" id="IPR013190">
    <property type="entry name" value="GH98_C"/>
</dbReference>
<dbReference type="InterPro" id="IPR013191">
    <property type="entry name" value="GH98_central"/>
</dbReference>
<accession>A0A938WNT8</accession>
<name>A0A938WNT8_9BACT</name>
<comment type="caution">
    <text evidence="2">The sequence shown here is derived from an EMBL/GenBank/DDBJ whole genome shotgun (WGS) entry which is preliminary data.</text>
</comment>
<evidence type="ECO:0000259" key="1">
    <source>
        <dbReference type="PROSITE" id="PS51175"/>
    </source>
</evidence>
<evidence type="ECO:0000313" key="2">
    <source>
        <dbReference type="EMBL" id="MBM6661559.1"/>
    </source>
</evidence>